<keyword evidence="15" id="KW-1185">Reference proteome</keyword>
<evidence type="ECO:0000313" key="15">
    <source>
        <dbReference type="Proteomes" id="UP001158045"/>
    </source>
</evidence>
<keyword evidence="9" id="KW-0460">Magnesium</keyword>
<dbReference type="RefSeq" id="WP_281095080.1">
    <property type="nucleotide sequence ID" value="NZ_JARYZI010000010.1"/>
</dbReference>
<dbReference type="Proteomes" id="UP001158045">
    <property type="component" value="Unassembled WGS sequence"/>
</dbReference>
<keyword evidence="3" id="KW-0444">Lipid biosynthesis</keyword>
<dbReference type="InterPro" id="IPR017438">
    <property type="entry name" value="ATP-NAD_kinase_N"/>
</dbReference>
<evidence type="ECO:0000256" key="1">
    <source>
        <dbReference type="ARBA" id="ARBA00001946"/>
    </source>
</evidence>
<dbReference type="PANTHER" id="PTHR12358">
    <property type="entry name" value="SPHINGOSINE KINASE"/>
    <property type="match status" value="1"/>
</dbReference>
<evidence type="ECO:0000259" key="13">
    <source>
        <dbReference type="PROSITE" id="PS50146"/>
    </source>
</evidence>
<dbReference type="GO" id="GO:0016301">
    <property type="term" value="F:kinase activity"/>
    <property type="evidence" value="ECO:0007669"/>
    <property type="project" value="UniProtKB-KW"/>
</dbReference>
<evidence type="ECO:0000256" key="3">
    <source>
        <dbReference type="ARBA" id="ARBA00022516"/>
    </source>
</evidence>
<dbReference type="NCBIfam" id="TIGR00147">
    <property type="entry name" value="YegS/Rv2252/BmrU family lipid kinase"/>
    <property type="match status" value="1"/>
</dbReference>
<dbReference type="InterPro" id="IPR016064">
    <property type="entry name" value="NAD/diacylglycerol_kinase_sf"/>
</dbReference>
<keyword evidence="11" id="KW-0594">Phospholipid biosynthesis</keyword>
<reference evidence="14 15" key="1">
    <citation type="submission" date="2023-04" db="EMBL/GenBank/DDBJ databases">
        <title>Fusibacter bizertensis strain WBS, isolated from littoral bottom sediments of the Arctic seas - biochemical and genomic analysis.</title>
        <authorList>
            <person name="Brioukhanov A.L."/>
        </authorList>
    </citation>
    <scope>NUCLEOTIDE SEQUENCE [LARGE SCALE GENOMIC DNA]</scope>
    <source>
        <strain evidence="14 15">WBS</strain>
    </source>
</reference>
<gene>
    <name evidence="14" type="ORF">QE109_13575</name>
</gene>
<name>A0ABT6NFI0_9FIRM</name>
<dbReference type="InterPro" id="IPR045540">
    <property type="entry name" value="YegS/DAGK_C"/>
</dbReference>
<sequence>MIIENELEKIRNIRKLIFIINPVAGNGKTIEILPEIKSKFDKLIDKIMYKIVVSKCEGDITELALTHYREGYREFVAVGGDGTLSELINAFQFPIKDIPSIGIIPMGTGNDFVKNTDNNSNIENILETIAKDSKILIDIGRVNNFNFINNCSFGIDGPIIEDTNKYKNILPGKSAYLVSTLKAGMQFKASHVEVVADHQVYKGKMILIAVGNGKYFGGGMKICPDAELDDGLLELCMVTNVSKLKFIKEISKIYSGRLNELKEVIYVKSKEIEIKVSDHQYWINADGNLVGKTPAIIKINPKCVYYFA</sequence>
<dbReference type="Gene3D" id="2.60.200.40">
    <property type="match status" value="1"/>
</dbReference>
<keyword evidence="8" id="KW-0067">ATP-binding</keyword>
<evidence type="ECO:0000256" key="11">
    <source>
        <dbReference type="ARBA" id="ARBA00023209"/>
    </source>
</evidence>
<dbReference type="InterPro" id="IPR050187">
    <property type="entry name" value="Lipid_Phosphate_FormReg"/>
</dbReference>
<accession>A0ABT6NFI0</accession>
<keyword evidence="12" id="KW-1208">Phospholipid metabolism</keyword>
<dbReference type="Gene3D" id="3.40.50.10330">
    <property type="entry name" value="Probable inorganic polyphosphate/atp-NAD kinase, domain 1"/>
    <property type="match status" value="1"/>
</dbReference>
<keyword evidence="5" id="KW-0479">Metal-binding</keyword>
<keyword evidence="6" id="KW-0547">Nucleotide-binding</keyword>
<protein>
    <submittedName>
        <fullName evidence="14">Diacylglycerol kinase family lipid kinase</fullName>
    </submittedName>
</protein>
<evidence type="ECO:0000256" key="10">
    <source>
        <dbReference type="ARBA" id="ARBA00023098"/>
    </source>
</evidence>
<dbReference type="PANTHER" id="PTHR12358:SF106">
    <property type="entry name" value="LIPID KINASE YEGS"/>
    <property type="match status" value="1"/>
</dbReference>
<evidence type="ECO:0000256" key="2">
    <source>
        <dbReference type="ARBA" id="ARBA00005983"/>
    </source>
</evidence>
<organism evidence="14 15">
    <name type="scientific">Fusibacter bizertensis</name>
    <dbReference type="NCBI Taxonomy" id="1488331"/>
    <lineage>
        <taxon>Bacteria</taxon>
        <taxon>Bacillati</taxon>
        <taxon>Bacillota</taxon>
        <taxon>Clostridia</taxon>
        <taxon>Eubacteriales</taxon>
        <taxon>Eubacteriales Family XII. Incertae Sedis</taxon>
        <taxon>Fusibacter</taxon>
    </lineage>
</organism>
<dbReference type="Pfam" id="PF00781">
    <property type="entry name" value="DAGK_cat"/>
    <property type="match status" value="1"/>
</dbReference>
<comment type="similarity">
    <text evidence="2">Belongs to the diacylglycerol/lipid kinase family.</text>
</comment>
<feature type="domain" description="DAGKc" evidence="13">
    <location>
        <begin position="11"/>
        <end position="146"/>
    </location>
</feature>
<dbReference type="InterPro" id="IPR001206">
    <property type="entry name" value="Diacylglycerol_kinase_cat_dom"/>
</dbReference>
<comment type="caution">
    <text evidence="14">The sequence shown here is derived from an EMBL/GenBank/DDBJ whole genome shotgun (WGS) entry which is preliminary data.</text>
</comment>
<comment type="cofactor">
    <cofactor evidence="1">
        <name>Mg(2+)</name>
        <dbReference type="ChEBI" id="CHEBI:18420"/>
    </cofactor>
</comment>
<evidence type="ECO:0000256" key="8">
    <source>
        <dbReference type="ARBA" id="ARBA00022840"/>
    </source>
</evidence>
<dbReference type="Pfam" id="PF19279">
    <property type="entry name" value="YegS_C"/>
    <property type="match status" value="1"/>
</dbReference>
<evidence type="ECO:0000256" key="6">
    <source>
        <dbReference type="ARBA" id="ARBA00022741"/>
    </source>
</evidence>
<evidence type="ECO:0000256" key="5">
    <source>
        <dbReference type="ARBA" id="ARBA00022723"/>
    </source>
</evidence>
<keyword evidence="7 14" id="KW-0418">Kinase</keyword>
<evidence type="ECO:0000256" key="9">
    <source>
        <dbReference type="ARBA" id="ARBA00022842"/>
    </source>
</evidence>
<dbReference type="EMBL" id="JARYZI010000010">
    <property type="protein sequence ID" value="MDH8679184.1"/>
    <property type="molecule type" value="Genomic_DNA"/>
</dbReference>
<dbReference type="SUPFAM" id="SSF111331">
    <property type="entry name" value="NAD kinase/diacylglycerol kinase-like"/>
    <property type="match status" value="1"/>
</dbReference>
<dbReference type="SMART" id="SM00046">
    <property type="entry name" value="DAGKc"/>
    <property type="match status" value="1"/>
</dbReference>
<proteinExistence type="inferred from homology"/>
<dbReference type="InterPro" id="IPR005218">
    <property type="entry name" value="Diacylglycerol/lipid_kinase"/>
</dbReference>
<keyword evidence="10" id="KW-0443">Lipid metabolism</keyword>
<evidence type="ECO:0000256" key="7">
    <source>
        <dbReference type="ARBA" id="ARBA00022777"/>
    </source>
</evidence>
<evidence type="ECO:0000313" key="14">
    <source>
        <dbReference type="EMBL" id="MDH8679184.1"/>
    </source>
</evidence>
<evidence type="ECO:0000256" key="4">
    <source>
        <dbReference type="ARBA" id="ARBA00022679"/>
    </source>
</evidence>
<dbReference type="PROSITE" id="PS50146">
    <property type="entry name" value="DAGK"/>
    <property type="match status" value="1"/>
</dbReference>
<evidence type="ECO:0000256" key="12">
    <source>
        <dbReference type="ARBA" id="ARBA00023264"/>
    </source>
</evidence>
<keyword evidence="4" id="KW-0808">Transferase</keyword>